<dbReference type="EMBL" id="UYJE01006663">
    <property type="protein sequence ID" value="VDI47882.1"/>
    <property type="molecule type" value="Genomic_DNA"/>
</dbReference>
<dbReference type="OrthoDB" id="10478009at2759"/>
<dbReference type="Proteomes" id="UP000596742">
    <property type="component" value="Unassembled WGS sequence"/>
</dbReference>
<feature type="chain" id="PRO_5032630299" evidence="1">
    <location>
        <begin position="20"/>
        <end position="257"/>
    </location>
</feature>
<keyword evidence="3" id="KW-1185">Reference proteome</keyword>
<sequence>MVTSISFIVFLLDFTFSLTTENEHYKTQFKFGSLNVQSFENDEQKGTERESLASYIQAGFREIKIKQFARRIKRQLPEQLHRNSRCTKNFFDRHLRKGSCNHGVEGNIPYREELNRSGRRLGPNFTTITSRNVQGEIMRTRNTFIIHPYINPTEICNRLLVTIERNLNSKRKGRYNNWGITINFQNVEDGYRFKLVYLDGIVWADHWQLKSVHSCTCGTGQFELGFFLNYINNNPSITINHFGGFVGHIENKENCAF</sequence>
<evidence type="ECO:0000313" key="3">
    <source>
        <dbReference type="Proteomes" id="UP000596742"/>
    </source>
</evidence>
<organism evidence="2 3">
    <name type="scientific">Mytilus galloprovincialis</name>
    <name type="common">Mediterranean mussel</name>
    <dbReference type="NCBI Taxonomy" id="29158"/>
    <lineage>
        <taxon>Eukaryota</taxon>
        <taxon>Metazoa</taxon>
        <taxon>Spiralia</taxon>
        <taxon>Lophotrochozoa</taxon>
        <taxon>Mollusca</taxon>
        <taxon>Bivalvia</taxon>
        <taxon>Autobranchia</taxon>
        <taxon>Pteriomorphia</taxon>
        <taxon>Mytilida</taxon>
        <taxon>Mytiloidea</taxon>
        <taxon>Mytilidae</taxon>
        <taxon>Mytilinae</taxon>
        <taxon>Mytilus</taxon>
    </lineage>
</organism>
<feature type="signal peptide" evidence="1">
    <location>
        <begin position="1"/>
        <end position="19"/>
    </location>
</feature>
<evidence type="ECO:0000313" key="2">
    <source>
        <dbReference type="EMBL" id="VDI47882.1"/>
    </source>
</evidence>
<evidence type="ECO:0000256" key="1">
    <source>
        <dbReference type="SAM" id="SignalP"/>
    </source>
</evidence>
<dbReference type="AlphaFoldDB" id="A0A8B6FFT4"/>
<reference evidence="2" key="1">
    <citation type="submission" date="2018-11" db="EMBL/GenBank/DDBJ databases">
        <authorList>
            <person name="Alioto T."/>
            <person name="Alioto T."/>
        </authorList>
    </citation>
    <scope>NUCLEOTIDE SEQUENCE</scope>
</reference>
<keyword evidence="1" id="KW-0732">Signal</keyword>
<comment type="caution">
    <text evidence="2">The sequence shown here is derived from an EMBL/GenBank/DDBJ whole genome shotgun (WGS) entry which is preliminary data.</text>
</comment>
<accession>A0A8B6FFT4</accession>
<gene>
    <name evidence="2" type="ORF">MGAL_10B086717</name>
</gene>
<protein>
    <submittedName>
        <fullName evidence="2">Uncharacterized protein</fullName>
    </submittedName>
</protein>
<proteinExistence type="predicted"/>
<name>A0A8B6FFT4_MYTGA</name>